<proteinExistence type="predicted"/>
<evidence type="ECO:0000313" key="2">
    <source>
        <dbReference type="Proteomes" id="UP000761574"/>
    </source>
</evidence>
<keyword evidence="2" id="KW-1185">Reference proteome</keyword>
<name>A0ABQ4PGV4_9GAMM</name>
<protein>
    <submittedName>
        <fullName evidence="1">Uncharacterized protein</fullName>
    </submittedName>
</protein>
<reference evidence="1 2" key="1">
    <citation type="submission" date="2021-05" db="EMBL/GenBank/DDBJ databases">
        <title>Molecular characterization for Shewanella algae harboring chromosomal blaOXA-55-like strains isolated from clinical and environment sample.</title>
        <authorList>
            <person name="Ohama Y."/>
            <person name="Aoki K."/>
            <person name="Harada S."/>
            <person name="Moriya K."/>
            <person name="Ishii Y."/>
            <person name="Tateda K."/>
        </authorList>
    </citation>
    <scope>NUCLEOTIDE SEQUENCE [LARGE SCALE GENOMIC DNA]</scope>
    <source>
        <strain evidence="1 2">LMG 23746</strain>
    </source>
</reference>
<gene>
    <name evidence="1" type="ORF">TUM4630_18330</name>
</gene>
<dbReference type="Proteomes" id="UP000761574">
    <property type="component" value="Unassembled WGS sequence"/>
</dbReference>
<dbReference type="EMBL" id="BPFB01000018">
    <property type="protein sequence ID" value="GIU46797.1"/>
    <property type="molecule type" value="Genomic_DNA"/>
</dbReference>
<sequence length="70" mass="8267">MIFVTLSARYRFERRHESVSIKGYRIAEMAIIDSRPHTTKCRYHALFAARVEAILEIPDFINRPEQKTSQ</sequence>
<comment type="caution">
    <text evidence="1">The sequence shown here is derived from an EMBL/GenBank/DDBJ whole genome shotgun (WGS) entry which is preliminary data.</text>
</comment>
<evidence type="ECO:0000313" key="1">
    <source>
        <dbReference type="EMBL" id="GIU46797.1"/>
    </source>
</evidence>
<organism evidence="1 2">
    <name type="scientific">Shewanella algidipiscicola</name>
    <dbReference type="NCBI Taxonomy" id="614070"/>
    <lineage>
        <taxon>Bacteria</taxon>
        <taxon>Pseudomonadati</taxon>
        <taxon>Pseudomonadota</taxon>
        <taxon>Gammaproteobacteria</taxon>
        <taxon>Alteromonadales</taxon>
        <taxon>Shewanellaceae</taxon>
        <taxon>Shewanella</taxon>
    </lineage>
</organism>
<accession>A0ABQ4PGV4</accession>
<dbReference type="RefSeq" id="WP_119978076.1">
    <property type="nucleotide sequence ID" value="NZ_BPFB01000018.1"/>
</dbReference>